<comment type="caution">
    <text evidence="1">The sequence shown here is derived from an EMBL/GenBank/DDBJ whole genome shotgun (WGS) entry which is preliminary data.</text>
</comment>
<evidence type="ECO:0000313" key="2">
    <source>
        <dbReference type="Proteomes" id="UP001575622"/>
    </source>
</evidence>
<name>A0ABV4UVV7_9BACL</name>
<dbReference type="EMBL" id="JBHDLN010000002">
    <property type="protein sequence ID" value="MFB0841261.1"/>
    <property type="molecule type" value="Genomic_DNA"/>
</dbReference>
<reference evidence="1 2" key="1">
    <citation type="submission" date="2024-09" db="EMBL/GenBank/DDBJ databases">
        <authorList>
            <person name="Makale K.P.P."/>
            <person name="Makhzoum A."/>
            <person name="Rantong G."/>
            <person name="Rahube T.O."/>
        </authorList>
    </citation>
    <scope>NUCLEOTIDE SEQUENCE [LARGE SCALE GENOMIC DNA]</scope>
    <source>
        <strain evidence="1 2">KM_D13</strain>
    </source>
</reference>
<protein>
    <submittedName>
        <fullName evidence="1">Uncharacterized protein</fullName>
    </submittedName>
</protein>
<proteinExistence type="predicted"/>
<gene>
    <name evidence="1" type="ORF">ACEU3E_03690</name>
</gene>
<keyword evidence="2" id="KW-1185">Reference proteome</keyword>
<dbReference type="RefSeq" id="WP_373948703.1">
    <property type="nucleotide sequence ID" value="NZ_JBHDLN010000002.1"/>
</dbReference>
<dbReference type="Proteomes" id="UP001575622">
    <property type="component" value="Unassembled WGS sequence"/>
</dbReference>
<evidence type="ECO:0000313" key="1">
    <source>
        <dbReference type="EMBL" id="MFB0841261.1"/>
    </source>
</evidence>
<sequence length="138" mass="16789">MKYSKSYLDQFFNSINEYHSKVELLIIANSLIRNAEKISWVISLNQLMNWQSMSDRSGVWTYYEVLEKEKASILINFLEEYEERNILVNYCKGIGNYINEELMDEVDSWIRHNEFEIYRCIENVFLRHRDWFYNCSIV</sequence>
<organism evidence="1 2">
    <name type="scientific">Paenibacillus oleatilyticus</name>
    <dbReference type="NCBI Taxonomy" id="2594886"/>
    <lineage>
        <taxon>Bacteria</taxon>
        <taxon>Bacillati</taxon>
        <taxon>Bacillota</taxon>
        <taxon>Bacilli</taxon>
        <taxon>Bacillales</taxon>
        <taxon>Paenibacillaceae</taxon>
        <taxon>Paenibacillus</taxon>
    </lineage>
</organism>
<accession>A0ABV4UVV7</accession>